<proteinExistence type="predicted"/>
<sequence length="126" mass="14871">MNSPSTMIQSLHHKLSLVFLCVMVESEEEISRKRTREDCQANSNGEKGAEEKEKKITQKPSNHINFNFRNSRHSDKKMKQHGNVQLCFLISQFEWKWIKFPVRCGWEEKRFSLVFKRNPTSDHFGG</sequence>
<feature type="signal peptide" evidence="2">
    <location>
        <begin position="1"/>
        <end position="26"/>
    </location>
</feature>
<keyword evidence="4" id="KW-1185">Reference proteome</keyword>
<dbReference type="EMBL" id="CVRI01000011">
    <property type="protein sequence ID" value="CRK89193.1"/>
    <property type="molecule type" value="Genomic_DNA"/>
</dbReference>
<reference evidence="3 4" key="1">
    <citation type="submission" date="2015-04" db="EMBL/GenBank/DDBJ databases">
        <authorList>
            <person name="Syromyatnikov M.Y."/>
            <person name="Popov V.N."/>
        </authorList>
    </citation>
    <scope>NUCLEOTIDE SEQUENCE [LARGE SCALE GENOMIC DNA]</scope>
</reference>
<organism evidence="3 4">
    <name type="scientific">Clunio marinus</name>
    <dbReference type="NCBI Taxonomy" id="568069"/>
    <lineage>
        <taxon>Eukaryota</taxon>
        <taxon>Metazoa</taxon>
        <taxon>Ecdysozoa</taxon>
        <taxon>Arthropoda</taxon>
        <taxon>Hexapoda</taxon>
        <taxon>Insecta</taxon>
        <taxon>Pterygota</taxon>
        <taxon>Neoptera</taxon>
        <taxon>Endopterygota</taxon>
        <taxon>Diptera</taxon>
        <taxon>Nematocera</taxon>
        <taxon>Chironomoidea</taxon>
        <taxon>Chironomidae</taxon>
        <taxon>Clunio</taxon>
    </lineage>
</organism>
<evidence type="ECO:0000313" key="4">
    <source>
        <dbReference type="Proteomes" id="UP000183832"/>
    </source>
</evidence>
<keyword evidence="2" id="KW-0732">Signal</keyword>
<evidence type="ECO:0000313" key="3">
    <source>
        <dbReference type="EMBL" id="CRK89193.1"/>
    </source>
</evidence>
<feature type="chain" id="PRO_5012227337" evidence="2">
    <location>
        <begin position="27"/>
        <end position="126"/>
    </location>
</feature>
<dbReference type="AlphaFoldDB" id="A0A1J1HSM2"/>
<accession>A0A1J1HSM2</accession>
<name>A0A1J1HSM2_9DIPT</name>
<evidence type="ECO:0000256" key="2">
    <source>
        <dbReference type="SAM" id="SignalP"/>
    </source>
</evidence>
<feature type="compositionally biased region" description="Basic and acidic residues" evidence="1">
    <location>
        <begin position="47"/>
        <end position="56"/>
    </location>
</feature>
<evidence type="ECO:0000256" key="1">
    <source>
        <dbReference type="SAM" id="MobiDB-lite"/>
    </source>
</evidence>
<gene>
    <name evidence="3" type="ORF">CLUMA_CG002953</name>
</gene>
<feature type="compositionally biased region" description="Polar residues" evidence="1">
    <location>
        <begin position="58"/>
        <end position="69"/>
    </location>
</feature>
<protein>
    <submittedName>
        <fullName evidence="3">CLUMA_CG002953, isoform A</fullName>
    </submittedName>
</protein>
<feature type="region of interest" description="Disordered" evidence="1">
    <location>
        <begin position="31"/>
        <end position="75"/>
    </location>
</feature>
<dbReference type="Proteomes" id="UP000183832">
    <property type="component" value="Unassembled WGS sequence"/>
</dbReference>